<dbReference type="RefSeq" id="XP_067544052.1">
    <property type="nucleotide sequence ID" value="XM_067687955.1"/>
</dbReference>
<dbReference type="Proteomes" id="UP000185944">
    <property type="component" value="Unassembled WGS sequence"/>
</dbReference>
<accession>A0A177EBS4</accession>
<keyword evidence="3" id="KW-1185">Reference proteome</keyword>
<dbReference type="GeneID" id="93646887"/>
<dbReference type="EMBL" id="LTDL01000040">
    <property type="protein sequence ID" value="OAG29404.1"/>
    <property type="molecule type" value="Genomic_DNA"/>
</dbReference>
<evidence type="ECO:0000256" key="1">
    <source>
        <dbReference type="SAM" id="MobiDB-lite"/>
    </source>
</evidence>
<feature type="region of interest" description="Disordered" evidence="1">
    <location>
        <begin position="1"/>
        <end position="20"/>
    </location>
</feature>
<protein>
    <submittedName>
        <fullName evidence="2">Uncharacterized protein</fullName>
    </submittedName>
</protein>
<dbReference type="VEuPathDB" id="MicrosporidiaDB:NEDG_00537"/>
<name>A0A177EBS4_9MICR</name>
<sequence length="158" mass="17310">MRDWGVKAKQSSKKLRNSAPKPSFFRRPIFIVSLLITIVALLCASFFPRAFDGVSSKLTSIPCIKRMMGCVCCQKVKLGGQKALASLKKACCSICQPLCALINQVPYSKEVLAKVALVRAKVVQYIERLYALAQEIVACGSGTVNKVVNKVNTARQSR</sequence>
<proteinExistence type="predicted"/>
<organism evidence="2 3">
    <name type="scientific">Nematocida displodere</name>
    <dbReference type="NCBI Taxonomy" id="1805483"/>
    <lineage>
        <taxon>Eukaryota</taxon>
        <taxon>Fungi</taxon>
        <taxon>Fungi incertae sedis</taxon>
        <taxon>Microsporidia</taxon>
        <taxon>Nematocida</taxon>
    </lineage>
</organism>
<comment type="caution">
    <text evidence="2">The sequence shown here is derived from an EMBL/GenBank/DDBJ whole genome shotgun (WGS) entry which is preliminary data.</text>
</comment>
<reference evidence="2 3" key="1">
    <citation type="submission" date="2016-02" db="EMBL/GenBank/DDBJ databases">
        <title>Discovery of a natural microsporidian pathogen with a broad tissue tropism in Caenorhabditis elegans.</title>
        <authorList>
            <person name="Luallen R.J."/>
            <person name="Reinke A.W."/>
            <person name="Tong L."/>
            <person name="Botts M.R."/>
            <person name="Felix M.-A."/>
            <person name="Troemel E.R."/>
        </authorList>
    </citation>
    <scope>NUCLEOTIDE SEQUENCE [LARGE SCALE GENOMIC DNA]</scope>
    <source>
        <strain evidence="2 3">JUm2807</strain>
    </source>
</reference>
<gene>
    <name evidence="2" type="ORF">NEDG_00537</name>
</gene>
<evidence type="ECO:0000313" key="2">
    <source>
        <dbReference type="EMBL" id="OAG29404.1"/>
    </source>
</evidence>
<evidence type="ECO:0000313" key="3">
    <source>
        <dbReference type="Proteomes" id="UP000185944"/>
    </source>
</evidence>
<dbReference type="AlphaFoldDB" id="A0A177EBS4"/>